<organism evidence="3 4">
    <name type="scientific">Rhabdobacter roseus</name>
    <dbReference type="NCBI Taxonomy" id="1655419"/>
    <lineage>
        <taxon>Bacteria</taxon>
        <taxon>Pseudomonadati</taxon>
        <taxon>Bacteroidota</taxon>
        <taxon>Cytophagia</taxon>
        <taxon>Cytophagales</taxon>
        <taxon>Cytophagaceae</taxon>
        <taxon>Rhabdobacter</taxon>
    </lineage>
</organism>
<dbReference type="EMBL" id="JACHGF010000008">
    <property type="protein sequence ID" value="MBB5286201.1"/>
    <property type="molecule type" value="Genomic_DNA"/>
</dbReference>
<dbReference type="RefSeq" id="WP_184177070.1">
    <property type="nucleotide sequence ID" value="NZ_JACHGF010000008.1"/>
</dbReference>
<keyword evidence="2" id="KW-1133">Transmembrane helix</keyword>
<keyword evidence="2" id="KW-0472">Membrane</keyword>
<keyword evidence="4" id="KW-1185">Reference proteome</keyword>
<protein>
    <submittedName>
        <fullName evidence="3">Uncharacterized protein</fullName>
    </submittedName>
</protein>
<sequence>MDSSQKKIDQAFQEKLRKRFDDLEAPVEEELSKKILAAVNTTHYAVRWGTLVVVILVLSGLTVGYFLQGSQSSEPVAAKTRVSEKNNPSRPANDAGTRPVVAPEQGSLPPILSHSEAQKELINPHQKAEVRKERINHLRSAKANEKSVYHLDSSAKIQLVENRPDSNAQYRIEAASRVESSVESGLATDSSAVGISTHKKELSLLSSRKLHFLQYTLPDIQVPTSASAPTQEEQLRPHRPKFNPVFSIASLESFQLINLHSTFEMPFQNVQFAPAFSSKSMGYKVSAGLEKGHLRLLLNYGYLRNWNYYEIGSGRIEVNYTPENQYSFRRVGLPHVIDERLHLLGGGVRTLLPMSHTPLRKLETRVGIEFTSVLPTRLAMIWVNISSTKNVNLGKNLDLAVGPFAEYSLTQRSLVGGHWQSRPYRLGIAVELRKREE</sequence>
<evidence type="ECO:0000313" key="3">
    <source>
        <dbReference type="EMBL" id="MBB5286201.1"/>
    </source>
</evidence>
<keyword evidence="2" id="KW-0812">Transmembrane</keyword>
<evidence type="ECO:0000313" key="4">
    <source>
        <dbReference type="Proteomes" id="UP000557307"/>
    </source>
</evidence>
<name>A0A840TQR6_9BACT</name>
<evidence type="ECO:0000256" key="1">
    <source>
        <dbReference type="SAM" id="MobiDB-lite"/>
    </source>
</evidence>
<proteinExistence type="predicted"/>
<accession>A0A840TQR6</accession>
<comment type="caution">
    <text evidence="3">The sequence shown here is derived from an EMBL/GenBank/DDBJ whole genome shotgun (WGS) entry which is preliminary data.</text>
</comment>
<feature type="region of interest" description="Disordered" evidence="1">
    <location>
        <begin position="75"/>
        <end position="110"/>
    </location>
</feature>
<feature type="transmembrane region" description="Helical" evidence="2">
    <location>
        <begin position="44"/>
        <end position="67"/>
    </location>
</feature>
<evidence type="ECO:0000256" key="2">
    <source>
        <dbReference type="SAM" id="Phobius"/>
    </source>
</evidence>
<gene>
    <name evidence="3" type="ORF">HNQ92_004361</name>
</gene>
<dbReference type="Proteomes" id="UP000557307">
    <property type="component" value="Unassembled WGS sequence"/>
</dbReference>
<dbReference type="AlphaFoldDB" id="A0A840TQR6"/>
<reference evidence="3 4" key="1">
    <citation type="submission" date="2020-08" db="EMBL/GenBank/DDBJ databases">
        <title>Genomic Encyclopedia of Type Strains, Phase IV (KMG-IV): sequencing the most valuable type-strain genomes for metagenomic binning, comparative biology and taxonomic classification.</title>
        <authorList>
            <person name="Goeker M."/>
        </authorList>
    </citation>
    <scope>NUCLEOTIDE SEQUENCE [LARGE SCALE GENOMIC DNA]</scope>
    <source>
        <strain evidence="3 4">DSM 105074</strain>
    </source>
</reference>